<sequence>MCNHPRSQELPSAVKKVTGVVRVCLVCEIGGGGQTARYMCNVQDCLASLWTWRDSLANKMLASGSRFRKPKVKFVQP</sequence>
<protein>
    <submittedName>
        <fullName evidence="1">Uncharacterized protein</fullName>
    </submittedName>
</protein>
<proteinExistence type="predicted"/>
<dbReference type="Proteomes" id="UP001164746">
    <property type="component" value="Chromosome 6"/>
</dbReference>
<gene>
    <name evidence="1" type="ORF">MAR_018757</name>
</gene>
<organism evidence="1 2">
    <name type="scientific">Mya arenaria</name>
    <name type="common">Soft-shell clam</name>
    <dbReference type="NCBI Taxonomy" id="6604"/>
    <lineage>
        <taxon>Eukaryota</taxon>
        <taxon>Metazoa</taxon>
        <taxon>Spiralia</taxon>
        <taxon>Lophotrochozoa</taxon>
        <taxon>Mollusca</taxon>
        <taxon>Bivalvia</taxon>
        <taxon>Autobranchia</taxon>
        <taxon>Heteroconchia</taxon>
        <taxon>Euheterodonta</taxon>
        <taxon>Imparidentia</taxon>
        <taxon>Neoheterodontei</taxon>
        <taxon>Myida</taxon>
        <taxon>Myoidea</taxon>
        <taxon>Myidae</taxon>
        <taxon>Mya</taxon>
    </lineage>
</organism>
<reference evidence="1" key="1">
    <citation type="submission" date="2022-11" db="EMBL/GenBank/DDBJ databases">
        <title>Centuries of genome instability and evolution in soft-shell clam transmissible cancer (bioRxiv).</title>
        <authorList>
            <person name="Hart S.F.M."/>
            <person name="Yonemitsu M.A."/>
            <person name="Giersch R.M."/>
            <person name="Beal B.F."/>
            <person name="Arriagada G."/>
            <person name="Davis B.W."/>
            <person name="Ostrander E.A."/>
            <person name="Goff S.P."/>
            <person name="Metzger M.J."/>
        </authorList>
    </citation>
    <scope>NUCLEOTIDE SEQUENCE</scope>
    <source>
        <strain evidence="1">MELC-2E11</strain>
        <tissue evidence="1">Siphon/mantle</tissue>
    </source>
</reference>
<dbReference type="EMBL" id="CP111017">
    <property type="protein sequence ID" value="WAR08799.1"/>
    <property type="molecule type" value="Genomic_DNA"/>
</dbReference>
<evidence type="ECO:0000313" key="1">
    <source>
        <dbReference type="EMBL" id="WAR08799.1"/>
    </source>
</evidence>
<keyword evidence="2" id="KW-1185">Reference proteome</keyword>
<evidence type="ECO:0000313" key="2">
    <source>
        <dbReference type="Proteomes" id="UP001164746"/>
    </source>
</evidence>
<accession>A0ABY7EIE0</accession>
<name>A0ABY7EIE0_MYAAR</name>